<dbReference type="Gene3D" id="1.20.5.170">
    <property type="match status" value="1"/>
</dbReference>
<dbReference type="PROSITE" id="PS50217">
    <property type="entry name" value="BZIP"/>
    <property type="match status" value="1"/>
</dbReference>
<dbReference type="InterPro" id="IPR004827">
    <property type="entry name" value="bZIP"/>
</dbReference>
<comment type="caution">
    <text evidence="4">The sequence shown here is derived from an EMBL/GenBank/DDBJ whole genome shotgun (WGS) entry which is preliminary data.</text>
</comment>
<dbReference type="SUPFAM" id="SSF57959">
    <property type="entry name" value="Leucine zipper domain"/>
    <property type="match status" value="1"/>
</dbReference>
<dbReference type="SMART" id="SM00338">
    <property type="entry name" value="BRLZ"/>
    <property type="match status" value="1"/>
</dbReference>
<dbReference type="OrthoDB" id="1939598at2759"/>
<dbReference type="GO" id="GO:0003700">
    <property type="term" value="F:DNA-binding transcription factor activity"/>
    <property type="evidence" value="ECO:0007669"/>
    <property type="project" value="InterPro"/>
</dbReference>
<dbReference type="Proteomes" id="UP000807716">
    <property type="component" value="Unassembled WGS sequence"/>
</dbReference>
<gene>
    <name evidence="4" type="ORF">DFQ27_003980</name>
</gene>
<dbReference type="InterPro" id="IPR046347">
    <property type="entry name" value="bZIP_sf"/>
</dbReference>
<evidence type="ECO:0000313" key="5">
    <source>
        <dbReference type="Proteomes" id="UP000807716"/>
    </source>
</evidence>
<keyword evidence="1" id="KW-0175">Coiled coil</keyword>
<feature type="compositionally biased region" description="Acidic residues" evidence="2">
    <location>
        <begin position="222"/>
        <end position="256"/>
    </location>
</feature>
<organism evidence="4 5">
    <name type="scientific">Actinomortierella ambigua</name>
    <dbReference type="NCBI Taxonomy" id="1343610"/>
    <lineage>
        <taxon>Eukaryota</taxon>
        <taxon>Fungi</taxon>
        <taxon>Fungi incertae sedis</taxon>
        <taxon>Mucoromycota</taxon>
        <taxon>Mortierellomycotina</taxon>
        <taxon>Mortierellomycetes</taxon>
        <taxon>Mortierellales</taxon>
        <taxon>Mortierellaceae</taxon>
        <taxon>Actinomortierella</taxon>
    </lineage>
</organism>
<keyword evidence="5" id="KW-1185">Reference proteome</keyword>
<feature type="compositionally biased region" description="Low complexity" evidence="2">
    <location>
        <begin position="277"/>
        <end position="289"/>
    </location>
</feature>
<proteinExistence type="predicted"/>
<evidence type="ECO:0000256" key="1">
    <source>
        <dbReference type="SAM" id="Coils"/>
    </source>
</evidence>
<feature type="region of interest" description="Disordered" evidence="2">
    <location>
        <begin position="222"/>
        <end position="333"/>
    </location>
</feature>
<accession>A0A9P6Q337</accession>
<evidence type="ECO:0000259" key="3">
    <source>
        <dbReference type="PROSITE" id="PS50217"/>
    </source>
</evidence>
<feature type="region of interest" description="Disordered" evidence="2">
    <location>
        <begin position="164"/>
        <end position="186"/>
    </location>
</feature>
<feature type="compositionally biased region" description="Basic and acidic residues" evidence="2">
    <location>
        <begin position="67"/>
        <end position="76"/>
    </location>
</feature>
<feature type="coiled-coil region" evidence="1">
    <location>
        <begin position="97"/>
        <end position="131"/>
    </location>
</feature>
<dbReference type="PROSITE" id="PS00036">
    <property type="entry name" value="BZIP_BASIC"/>
    <property type="match status" value="1"/>
</dbReference>
<protein>
    <recommendedName>
        <fullName evidence="3">BZIP domain-containing protein</fullName>
    </recommendedName>
</protein>
<dbReference type="Pfam" id="PF07716">
    <property type="entry name" value="bZIP_2"/>
    <property type="match status" value="1"/>
</dbReference>
<feature type="compositionally biased region" description="Low complexity" evidence="2">
    <location>
        <begin position="299"/>
        <end position="316"/>
    </location>
</feature>
<sequence>MSTSSTSSRVFGARSGSISLSDRINSLAVVAPSATSVHHPVPIASPNTPTTTPPSPTSSAATLEPLSLHDRRERNKAASAKYRAKKHVQSGEMRHQIQILQDQNSLISRQLEESRAENSSLKTLVEKLKNRIVAQKVLKRLRQVGRDRAPATTTSFVSVTGAASSLVPSGGARKHSRRAKASSSVRAGMAASHVAGILTDESIESVVDDYSHDSEIDELEDTLLAQDDDDDDMDVFGDDDDDDEFNLDSQMSDDSEYDNRAEQMPPMSTKRQRRSSRTSASAAKTSSTAFVAGAPPTPRRSSASSTASTASSASSSNVVHARPPLIVPDIHYE</sequence>
<evidence type="ECO:0000313" key="4">
    <source>
        <dbReference type="EMBL" id="KAG0259590.1"/>
    </source>
</evidence>
<dbReference type="CDD" id="cd14705">
    <property type="entry name" value="bZIP_Zip1"/>
    <property type="match status" value="1"/>
</dbReference>
<dbReference type="AlphaFoldDB" id="A0A9P6Q337"/>
<reference evidence="4" key="1">
    <citation type="journal article" date="2020" name="Fungal Divers.">
        <title>Resolving the Mortierellaceae phylogeny through synthesis of multi-gene phylogenetics and phylogenomics.</title>
        <authorList>
            <person name="Vandepol N."/>
            <person name="Liber J."/>
            <person name="Desiro A."/>
            <person name="Na H."/>
            <person name="Kennedy M."/>
            <person name="Barry K."/>
            <person name="Grigoriev I.V."/>
            <person name="Miller A.N."/>
            <person name="O'Donnell K."/>
            <person name="Stajich J.E."/>
            <person name="Bonito G."/>
        </authorList>
    </citation>
    <scope>NUCLEOTIDE SEQUENCE</scope>
    <source>
        <strain evidence="4">BC1065</strain>
    </source>
</reference>
<evidence type="ECO:0000256" key="2">
    <source>
        <dbReference type="SAM" id="MobiDB-lite"/>
    </source>
</evidence>
<name>A0A9P6Q337_9FUNG</name>
<feature type="domain" description="BZIP" evidence="3">
    <location>
        <begin position="71"/>
        <end position="128"/>
    </location>
</feature>
<dbReference type="EMBL" id="JAAAJB010000279">
    <property type="protein sequence ID" value="KAG0259590.1"/>
    <property type="molecule type" value="Genomic_DNA"/>
</dbReference>
<feature type="region of interest" description="Disordered" evidence="2">
    <location>
        <begin position="33"/>
        <end position="78"/>
    </location>
</feature>